<evidence type="ECO:0000256" key="2">
    <source>
        <dbReference type="ARBA" id="ARBA00023015"/>
    </source>
</evidence>
<evidence type="ECO:0000256" key="5">
    <source>
        <dbReference type="ARBA" id="ARBA00023242"/>
    </source>
</evidence>
<gene>
    <name evidence="6" type="ORF">BJY01DRAFT_248179</name>
</gene>
<evidence type="ECO:0000313" key="6">
    <source>
        <dbReference type="EMBL" id="KAL2844353.1"/>
    </source>
</evidence>
<dbReference type="CDD" id="cd12148">
    <property type="entry name" value="fungal_TF_MHR"/>
    <property type="match status" value="1"/>
</dbReference>
<proteinExistence type="predicted"/>
<dbReference type="Proteomes" id="UP001610446">
    <property type="component" value="Unassembled WGS sequence"/>
</dbReference>
<evidence type="ECO:0000256" key="3">
    <source>
        <dbReference type="ARBA" id="ARBA00023125"/>
    </source>
</evidence>
<dbReference type="InterPro" id="IPR050987">
    <property type="entry name" value="AtrR-like"/>
</dbReference>
<keyword evidence="3" id="KW-0238">DNA-binding</keyword>
<keyword evidence="5" id="KW-0539">Nucleus</keyword>
<keyword evidence="2" id="KW-0805">Transcription regulation</keyword>
<protein>
    <recommendedName>
        <fullName evidence="8">Transcription factor domain-containing protein</fullName>
    </recommendedName>
</protein>
<dbReference type="EMBL" id="JBFXLU010000081">
    <property type="protein sequence ID" value="KAL2844353.1"/>
    <property type="molecule type" value="Genomic_DNA"/>
</dbReference>
<keyword evidence="7" id="KW-1185">Reference proteome</keyword>
<keyword evidence="4" id="KW-0804">Transcription</keyword>
<comment type="caution">
    <text evidence="6">The sequence shown here is derived from an EMBL/GenBank/DDBJ whole genome shotgun (WGS) entry which is preliminary data.</text>
</comment>
<organism evidence="6 7">
    <name type="scientific">Aspergillus pseudoustus</name>
    <dbReference type="NCBI Taxonomy" id="1810923"/>
    <lineage>
        <taxon>Eukaryota</taxon>
        <taxon>Fungi</taxon>
        <taxon>Dikarya</taxon>
        <taxon>Ascomycota</taxon>
        <taxon>Pezizomycotina</taxon>
        <taxon>Eurotiomycetes</taxon>
        <taxon>Eurotiomycetidae</taxon>
        <taxon>Eurotiales</taxon>
        <taxon>Aspergillaceae</taxon>
        <taxon>Aspergillus</taxon>
        <taxon>Aspergillus subgen. Nidulantes</taxon>
    </lineage>
</organism>
<dbReference type="PANTHER" id="PTHR46910">
    <property type="entry name" value="TRANSCRIPTION FACTOR PDR1"/>
    <property type="match status" value="1"/>
</dbReference>
<dbReference type="PANTHER" id="PTHR46910:SF37">
    <property type="entry name" value="ZN(II)2CYS6 TRANSCRIPTION FACTOR (EUROFUNG)"/>
    <property type="match status" value="1"/>
</dbReference>
<sequence>MAAQEADNVALHLFRSLSRARVPSSVIQGWAQFKAGELVSIDGLCRDRFDQDGLSPSPTFSSARAYADAHQINAAILPDRGLIHKCARLYMKSIIRVTFPILEPSGFNETTRLAYEPAADHPSHVLSARACIVAFCMFAYLVPLGIQVCSERKFIYYSALLQRALPTITEAATVDGFQACIFLLLSQFFTGRMISASVTNSLAAQFVFHLDAHTEGPTRSFSWLQGSDLNGANICLRSLFWVCYTIDKELCLRTRQPPALSDNHCDLTIRTDYLARFLEGFADSLPFGEFHPSMMFPVDIKLSQIKSQAYDSLYSRAAFREGHTKLFTQIRKLDETLERWRMAVPQKCRPSLLFPSDTSIDARDVDIRTLILRLDYLHCMAVIHQASNRGLQTPINGHNTKATIASSIALAVEASRSSLRYLDNAHHILSKGSFW</sequence>
<name>A0ABR4JWE3_9EURO</name>
<evidence type="ECO:0000256" key="1">
    <source>
        <dbReference type="ARBA" id="ARBA00004123"/>
    </source>
</evidence>
<accession>A0ABR4JWE3</accession>
<reference evidence="6 7" key="1">
    <citation type="submission" date="2024-07" db="EMBL/GenBank/DDBJ databases">
        <title>Section-level genome sequencing and comparative genomics of Aspergillus sections Usti and Cavernicolus.</title>
        <authorList>
            <consortium name="Lawrence Berkeley National Laboratory"/>
            <person name="Nybo J.L."/>
            <person name="Vesth T.C."/>
            <person name="Theobald S."/>
            <person name="Frisvad J.C."/>
            <person name="Larsen T.O."/>
            <person name="Kjaerboelling I."/>
            <person name="Rothschild-Mancinelli K."/>
            <person name="Lyhne E.K."/>
            <person name="Kogle M.E."/>
            <person name="Barry K."/>
            <person name="Clum A."/>
            <person name="Na H."/>
            <person name="Ledsgaard L."/>
            <person name="Lin J."/>
            <person name="Lipzen A."/>
            <person name="Kuo A."/>
            <person name="Riley R."/>
            <person name="Mondo S."/>
            <person name="Labutti K."/>
            <person name="Haridas S."/>
            <person name="Pangalinan J."/>
            <person name="Salamov A.A."/>
            <person name="Simmons B.A."/>
            <person name="Magnuson J.K."/>
            <person name="Chen J."/>
            <person name="Drula E."/>
            <person name="Henrissat B."/>
            <person name="Wiebenga A."/>
            <person name="Lubbers R.J."/>
            <person name="Gomes A.C."/>
            <person name="Makela M.R."/>
            <person name="Stajich J."/>
            <person name="Grigoriev I.V."/>
            <person name="Mortensen U.H."/>
            <person name="De Vries R.P."/>
            <person name="Baker S.E."/>
            <person name="Andersen M.R."/>
        </authorList>
    </citation>
    <scope>NUCLEOTIDE SEQUENCE [LARGE SCALE GENOMIC DNA]</scope>
    <source>
        <strain evidence="6 7">CBS 123904</strain>
    </source>
</reference>
<comment type="subcellular location">
    <subcellularLocation>
        <location evidence="1">Nucleus</location>
    </subcellularLocation>
</comment>
<evidence type="ECO:0008006" key="8">
    <source>
        <dbReference type="Google" id="ProtNLM"/>
    </source>
</evidence>
<evidence type="ECO:0000256" key="4">
    <source>
        <dbReference type="ARBA" id="ARBA00023163"/>
    </source>
</evidence>
<evidence type="ECO:0000313" key="7">
    <source>
        <dbReference type="Proteomes" id="UP001610446"/>
    </source>
</evidence>